<dbReference type="AlphaFoldDB" id="A0A7C4I5A0"/>
<dbReference type="Pfam" id="PF00890">
    <property type="entry name" value="FAD_binding_2"/>
    <property type="match status" value="1"/>
</dbReference>
<dbReference type="GO" id="GO:0008202">
    <property type="term" value="P:steroid metabolic process"/>
    <property type="evidence" value="ECO:0007669"/>
    <property type="project" value="UniProtKB-ARBA"/>
</dbReference>
<gene>
    <name evidence="8" type="ORF">ENT82_01805</name>
    <name evidence="7" type="ORF">ENU43_02415</name>
</gene>
<keyword evidence="4" id="KW-0560">Oxidoreductase</keyword>
<accession>A0A7C4I5A0</accession>
<evidence type="ECO:0000313" key="7">
    <source>
        <dbReference type="EMBL" id="HGL40506.1"/>
    </source>
</evidence>
<dbReference type="InterPro" id="IPR036188">
    <property type="entry name" value="FAD/NAD-bd_sf"/>
</dbReference>
<proteinExistence type="inferred from homology"/>
<protein>
    <submittedName>
        <fullName evidence="8">FAD-binding protein</fullName>
    </submittedName>
</protein>
<evidence type="ECO:0000313" key="8">
    <source>
        <dbReference type="EMBL" id="HGN89848.1"/>
    </source>
</evidence>
<dbReference type="SUPFAM" id="SSF56425">
    <property type="entry name" value="Succinate dehydrogenase/fumarate reductase flavoprotein, catalytic domain"/>
    <property type="match status" value="1"/>
</dbReference>
<dbReference type="FunFam" id="3.50.50.60:FF:000208">
    <property type="entry name" value="3-ketosteroid dehydrogenase"/>
    <property type="match status" value="1"/>
</dbReference>
<evidence type="ECO:0000256" key="2">
    <source>
        <dbReference type="ARBA" id="ARBA00022630"/>
    </source>
</evidence>
<keyword evidence="2" id="KW-0285">Flavoprotein</keyword>
<feature type="domain" description="FAD-dependent oxidoreductase 2 FAD-binding" evidence="6">
    <location>
        <begin position="7"/>
        <end position="531"/>
    </location>
</feature>
<comment type="similarity">
    <text evidence="5">Belongs to the FAD-dependent oxidoreductase 2 family. 3-oxosteroid dehydrogenase subfamily.</text>
</comment>
<dbReference type="Gene3D" id="3.50.50.60">
    <property type="entry name" value="FAD/NAD(P)-binding domain"/>
    <property type="match status" value="2"/>
</dbReference>
<dbReference type="GO" id="GO:0016491">
    <property type="term" value="F:oxidoreductase activity"/>
    <property type="evidence" value="ECO:0007669"/>
    <property type="project" value="UniProtKB-KW"/>
</dbReference>
<name>A0A7C4I5A0_CALS0</name>
<organism evidence="8">
    <name type="scientific">Caldiarchaeum subterraneum</name>
    <dbReference type="NCBI Taxonomy" id="311458"/>
    <lineage>
        <taxon>Archaea</taxon>
        <taxon>Nitrososphaerota</taxon>
        <taxon>Candidatus Caldarchaeales</taxon>
        <taxon>Candidatus Caldarchaeaceae</taxon>
        <taxon>Candidatus Caldarchaeum</taxon>
    </lineage>
</organism>
<sequence>MSDYAVDALVVGSGAAGLVGALTVRSAGYDVLVVEKTDLVGGSSAMSGGGLWIPNNHVSREAGVEDSFEAAWTYLTHVVPEAGEATSPERLRAYLTHGPEMVKFLADMGFRWRPALGYPDYYPEAPAGSVKGRCIEGAVFDARKLGPWARKLRRYPGAPPIPIHTNEAWKMYLARSRIGIAAFLRLGARLLGHSLLGRRPLTMGGSLVGQLLYLCLKQGVRIWLESPLRELVVENGRVTGAVVNHEGRDVVVAARGGVLLTSGGFEHNQSMREKYLPNPTKTEWAVGSPGNTGDAIQAAVKIGAATALMNKAWGGPIAITPDGKPVFILAERSLPFGIIVDANGERFMNESASYVDCWRNIYEHHRATPCIPSWLIIDQRHRSNYLFGTLMPGRTPEKATGPQYLVRAHSLEELARKIGVDETGLLRTVKRFNELAVKGVDEDFHRGESAYDRFYSDPRVKPNPNLGPLTKPPYYATAIYPGELGTCGGLLTDEKARVMHVDGHPIPGLYAAGNTTAAVFGGTYPGPGSTLGPACTFAYIAAKHIIETLRR</sequence>
<dbReference type="EMBL" id="DTAD01000020">
    <property type="protein sequence ID" value="HGN89848.1"/>
    <property type="molecule type" value="Genomic_DNA"/>
</dbReference>
<evidence type="ECO:0000256" key="3">
    <source>
        <dbReference type="ARBA" id="ARBA00022827"/>
    </source>
</evidence>
<dbReference type="PANTHER" id="PTHR43400">
    <property type="entry name" value="FUMARATE REDUCTASE"/>
    <property type="match status" value="1"/>
</dbReference>
<evidence type="ECO:0000259" key="6">
    <source>
        <dbReference type="Pfam" id="PF00890"/>
    </source>
</evidence>
<evidence type="ECO:0000256" key="5">
    <source>
        <dbReference type="ARBA" id="ARBA00061147"/>
    </source>
</evidence>
<keyword evidence="3" id="KW-0274">FAD</keyword>
<dbReference type="SUPFAM" id="SSF51905">
    <property type="entry name" value="FAD/NAD(P)-binding domain"/>
    <property type="match status" value="1"/>
</dbReference>
<comment type="cofactor">
    <cofactor evidence="1">
        <name>FAD</name>
        <dbReference type="ChEBI" id="CHEBI:57692"/>
    </cofactor>
</comment>
<dbReference type="InterPro" id="IPR003953">
    <property type="entry name" value="FAD-dep_OxRdtase_2_FAD-bd"/>
</dbReference>
<dbReference type="InterPro" id="IPR050315">
    <property type="entry name" value="FAD-oxidoreductase_2"/>
</dbReference>
<comment type="caution">
    <text evidence="8">The sequence shown here is derived from an EMBL/GenBank/DDBJ whole genome shotgun (WGS) entry which is preliminary data.</text>
</comment>
<dbReference type="EMBL" id="DTCM01000028">
    <property type="protein sequence ID" value="HGL40506.1"/>
    <property type="molecule type" value="Genomic_DNA"/>
</dbReference>
<dbReference type="InterPro" id="IPR027477">
    <property type="entry name" value="Succ_DH/fumarate_Rdtase_cat_sf"/>
</dbReference>
<reference evidence="8" key="1">
    <citation type="journal article" date="2020" name="mSystems">
        <title>Genome- and Community-Level Interaction Insights into Carbon Utilization and Element Cycling Functions of Hydrothermarchaeota in Hydrothermal Sediment.</title>
        <authorList>
            <person name="Zhou Z."/>
            <person name="Liu Y."/>
            <person name="Xu W."/>
            <person name="Pan J."/>
            <person name="Luo Z.H."/>
            <person name="Li M."/>
        </authorList>
    </citation>
    <scope>NUCLEOTIDE SEQUENCE [LARGE SCALE GENOMIC DNA]</scope>
    <source>
        <strain evidence="8">SpSt-613</strain>
        <strain evidence="7">SpSt-669</strain>
    </source>
</reference>
<dbReference type="PANTHER" id="PTHR43400:SF10">
    <property type="entry name" value="3-OXOSTEROID 1-DEHYDROGENASE"/>
    <property type="match status" value="1"/>
</dbReference>
<evidence type="ECO:0000256" key="4">
    <source>
        <dbReference type="ARBA" id="ARBA00023002"/>
    </source>
</evidence>
<evidence type="ECO:0000256" key="1">
    <source>
        <dbReference type="ARBA" id="ARBA00001974"/>
    </source>
</evidence>